<keyword evidence="2" id="KW-1185">Reference proteome</keyword>
<evidence type="ECO:0000313" key="2">
    <source>
        <dbReference type="Proteomes" id="UP001157006"/>
    </source>
</evidence>
<dbReference type="Proteomes" id="UP001157006">
    <property type="component" value="Chromosome 2"/>
</dbReference>
<name>A0AAV0ZQC2_VICFA</name>
<organism evidence="1 2">
    <name type="scientific">Vicia faba</name>
    <name type="common">Broad bean</name>
    <name type="synonym">Faba vulgaris</name>
    <dbReference type="NCBI Taxonomy" id="3906"/>
    <lineage>
        <taxon>Eukaryota</taxon>
        <taxon>Viridiplantae</taxon>
        <taxon>Streptophyta</taxon>
        <taxon>Embryophyta</taxon>
        <taxon>Tracheophyta</taxon>
        <taxon>Spermatophyta</taxon>
        <taxon>Magnoliopsida</taxon>
        <taxon>eudicotyledons</taxon>
        <taxon>Gunneridae</taxon>
        <taxon>Pentapetalae</taxon>
        <taxon>rosids</taxon>
        <taxon>fabids</taxon>
        <taxon>Fabales</taxon>
        <taxon>Fabaceae</taxon>
        <taxon>Papilionoideae</taxon>
        <taxon>50 kb inversion clade</taxon>
        <taxon>NPAAA clade</taxon>
        <taxon>Hologalegina</taxon>
        <taxon>IRL clade</taxon>
        <taxon>Fabeae</taxon>
        <taxon>Vicia</taxon>
    </lineage>
</organism>
<dbReference type="EMBL" id="OX451737">
    <property type="protein sequence ID" value="CAI8599268.1"/>
    <property type="molecule type" value="Genomic_DNA"/>
</dbReference>
<evidence type="ECO:0000313" key="1">
    <source>
        <dbReference type="EMBL" id="CAI8599268.1"/>
    </source>
</evidence>
<protein>
    <submittedName>
        <fullName evidence="1">Uncharacterized protein</fullName>
    </submittedName>
</protein>
<reference evidence="1 2" key="1">
    <citation type="submission" date="2023-01" db="EMBL/GenBank/DDBJ databases">
        <authorList>
            <person name="Kreplak J."/>
        </authorList>
    </citation>
    <scope>NUCLEOTIDE SEQUENCE [LARGE SCALE GENOMIC DNA]</scope>
</reference>
<sequence length="97" mass="11765">MNQGSCRDQDLMLLTATRRGLPNGYMLMKKMMLMEMKREVIFRERDIEDFLEFLVILLRIVENEDERRRENFGVILLLMKNEDEDKRTRESFLEFAV</sequence>
<proteinExistence type="predicted"/>
<gene>
    <name evidence="1" type="ORF">VFH_II166800</name>
</gene>
<dbReference type="AlphaFoldDB" id="A0AAV0ZQC2"/>
<accession>A0AAV0ZQC2</accession>